<evidence type="ECO:0000313" key="2">
    <source>
        <dbReference type="Proteomes" id="UP000015454"/>
    </source>
</evidence>
<reference evidence="1" key="1">
    <citation type="submission" date="2013-05" db="EMBL/GenBank/DDBJ databases">
        <authorList>
            <person name="Harkins D.M."/>
            <person name="Durkin A.S."/>
            <person name="Brinkac L.M."/>
            <person name="Haft D.H."/>
            <person name="Selengut J.D."/>
            <person name="Sanka R."/>
            <person name="DePew J."/>
            <person name="Purushe J."/>
            <person name="Hartskeerl R.A."/>
            <person name="Ahmed A."/>
            <person name="van der Linden H."/>
            <person name="Goris M.G.A."/>
            <person name="Vinetz J.M."/>
            <person name="Sutton G.G."/>
            <person name="Nierman W.C."/>
            <person name="Fouts D.E."/>
        </authorList>
    </citation>
    <scope>NUCLEOTIDE SEQUENCE [LARGE SCALE GENOMIC DNA]</scope>
    <source>
        <strain evidence="1">5399</strain>
    </source>
</reference>
<dbReference type="Proteomes" id="UP000015454">
    <property type="component" value="Unassembled WGS sequence"/>
</dbReference>
<accession>T0GC70</accession>
<gene>
    <name evidence="1" type="ORF">LEP1GSC050_4220</name>
</gene>
<keyword evidence="2" id="KW-1185">Reference proteome</keyword>
<proteinExistence type="predicted"/>
<organism evidence="1 2">
    <name type="scientific">Leptospira broomii serovar Hurstbridge str. 5399</name>
    <dbReference type="NCBI Taxonomy" id="1049789"/>
    <lineage>
        <taxon>Bacteria</taxon>
        <taxon>Pseudomonadati</taxon>
        <taxon>Spirochaetota</taxon>
        <taxon>Spirochaetia</taxon>
        <taxon>Leptospirales</taxon>
        <taxon>Leptospiraceae</taxon>
        <taxon>Leptospira</taxon>
    </lineage>
</organism>
<protein>
    <submittedName>
        <fullName evidence="1">Uncharacterized protein</fullName>
    </submittedName>
</protein>
<dbReference type="EMBL" id="AHMO02000008">
    <property type="protein sequence ID" value="EQA44429.1"/>
    <property type="molecule type" value="Genomic_DNA"/>
</dbReference>
<comment type="caution">
    <text evidence="1">The sequence shown here is derived from an EMBL/GenBank/DDBJ whole genome shotgun (WGS) entry which is preliminary data.</text>
</comment>
<sequence>MGFFAKSIQGDRTHNRSSHSLRLICVRNRIRLILTKGKTMMTIIRLIKSYLAPEILVTKSFSLAKICKFSYPARRTKERSFNSISLPIRGHRGKVDGVTLFRKHWKGANIFHYGIPVGAQTEFSIYTT</sequence>
<dbReference type="STRING" id="1049789.LEP1GSC050_4220"/>
<evidence type="ECO:0000313" key="1">
    <source>
        <dbReference type="EMBL" id="EQA44429.1"/>
    </source>
</evidence>
<name>T0GC70_9LEPT</name>
<dbReference type="AlphaFoldDB" id="T0GC70"/>